<dbReference type="InterPro" id="IPR023346">
    <property type="entry name" value="Lysozyme-like_dom_sf"/>
</dbReference>
<dbReference type="SUPFAM" id="SSF53955">
    <property type="entry name" value="Lysozyme-like"/>
    <property type="match status" value="1"/>
</dbReference>
<evidence type="ECO:0000313" key="5">
    <source>
        <dbReference type="EMBL" id="ASV85712.1"/>
    </source>
</evidence>
<dbReference type="KEGG" id="och:CES85_1741"/>
<dbReference type="Gene3D" id="3.30.70.1070">
    <property type="entry name" value="Sporulation related repeat"/>
    <property type="match status" value="1"/>
</dbReference>
<feature type="domain" description="SPOR" evidence="4">
    <location>
        <begin position="217"/>
        <end position="298"/>
    </location>
</feature>
<evidence type="ECO:0000259" key="3">
    <source>
        <dbReference type="Pfam" id="PF01464"/>
    </source>
</evidence>
<dbReference type="PANTHER" id="PTHR37423:SF2">
    <property type="entry name" value="MEMBRANE-BOUND LYTIC MUREIN TRANSGLYCOSYLASE C"/>
    <property type="match status" value="1"/>
</dbReference>
<dbReference type="InterPro" id="IPR036680">
    <property type="entry name" value="SPOR-like_sf"/>
</dbReference>
<feature type="domain" description="Transglycosylase SLT" evidence="3">
    <location>
        <begin position="57"/>
        <end position="155"/>
    </location>
</feature>
<name>A0A248UGG5_9HYPH</name>
<protein>
    <submittedName>
        <fullName evidence="5">Transglycosylase SLT domain protein</fullName>
    </submittedName>
</protein>
<dbReference type="InterPro" id="IPR008258">
    <property type="entry name" value="Transglycosylase_SLT_dom_1"/>
</dbReference>
<dbReference type="Pfam" id="PF01464">
    <property type="entry name" value="SLT"/>
    <property type="match status" value="1"/>
</dbReference>
<dbReference type="RefSeq" id="WP_244923263.1">
    <property type="nucleotide sequence ID" value="NZ_CP022604.1"/>
</dbReference>
<accession>A0A248UGG5</accession>
<dbReference type="Pfam" id="PF05036">
    <property type="entry name" value="SPOR"/>
    <property type="match status" value="1"/>
</dbReference>
<gene>
    <name evidence="5" type="ORF">CES85_1741</name>
</gene>
<comment type="similarity">
    <text evidence="1">Belongs to the transglycosylase Slt family.</text>
</comment>
<evidence type="ECO:0000256" key="2">
    <source>
        <dbReference type="ARBA" id="ARBA00009387"/>
    </source>
</evidence>
<proteinExistence type="inferred from homology"/>
<organism evidence="5 6">
    <name type="scientific">Ochrobactrum quorumnocens</name>
    <dbReference type="NCBI Taxonomy" id="271865"/>
    <lineage>
        <taxon>Bacteria</taxon>
        <taxon>Pseudomonadati</taxon>
        <taxon>Pseudomonadota</taxon>
        <taxon>Alphaproteobacteria</taxon>
        <taxon>Hyphomicrobiales</taxon>
        <taxon>Brucellaceae</taxon>
        <taxon>Brucella/Ochrobactrum group</taxon>
        <taxon>Ochrobactrum</taxon>
    </lineage>
</organism>
<dbReference type="AlphaFoldDB" id="A0A248UGG5"/>
<dbReference type="Proteomes" id="UP000215256">
    <property type="component" value="Chromosome 1"/>
</dbReference>
<evidence type="ECO:0000259" key="4">
    <source>
        <dbReference type="Pfam" id="PF05036"/>
    </source>
</evidence>
<dbReference type="InterPro" id="IPR007730">
    <property type="entry name" value="SPOR-like_dom"/>
</dbReference>
<sequence length="300" mass="32783">MSRLHITIATFAFMQLLSWPESINAAAQTTVNPESLTYGPPMPPEKITPTVGRICELIEINAEAKGIPKDFFARLIWKESRFDHRAVSPVGAQGIAQFMPYTAKERGLADPFDIEQAIPASAGFLSELKRAFGNWGLAAAAYNAGPTRVSNWMRSGGFLPLETEDYVLDLTGAPADNFASGSEITNKPLDAKLSFAEACQRLPIIRTATIPMSRIKPKPWGIQVAGNFRRSVAANQWSRLRKQFSSVLAGHNPVISRVRTPMARRGIYAVRIGADSRGEADNICTKLRAAGGACIVLRNR</sequence>
<dbReference type="Gene3D" id="1.10.530.10">
    <property type="match status" value="1"/>
</dbReference>
<dbReference type="EMBL" id="CP022604">
    <property type="protein sequence ID" value="ASV85712.1"/>
    <property type="molecule type" value="Genomic_DNA"/>
</dbReference>
<evidence type="ECO:0000313" key="6">
    <source>
        <dbReference type="Proteomes" id="UP000215256"/>
    </source>
</evidence>
<dbReference type="GO" id="GO:0042834">
    <property type="term" value="F:peptidoglycan binding"/>
    <property type="evidence" value="ECO:0007669"/>
    <property type="project" value="InterPro"/>
</dbReference>
<comment type="similarity">
    <text evidence="2">Belongs to the virb1 family.</text>
</comment>
<dbReference type="CDD" id="cd00254">
    <property type="entry name" value="LT-like"/>
    <property type="match status" value="1"/>
</dbReference>
<evidence type="ECO:0000256" key="1">
    <source>
        <dbReference type="ARBA" id="ARBA00007734"/>
    </source>
</evidence>
<reference evidence="5 6" key="1">
    <citation type="submission" date="2017-07" db="EMBL/GenBank/DDBJ databases">
        <title>Phylogenetic study on the rhizospheric bacterium Ochrobactrum sp. A44.</title>
        <authorList>
            <person name="Krzyzanowska D.M."/>
            <person name="Ossowicki A."/>
            <person name="Rajewska M."/>
            <person name="Maciag T."/>
            <person name="Kaczynski Z."/>
            <person name="Czerwicka M."/>
            <person name="Jafra S."/>
        </authorList>
    </citation>
    <scope>NUCLEOTIDE SEQUENCE [LARGE SCALE GENOMIC DNA]</scope>
    <source>
        <strain evidence="5 6">A44</strain>
    </source>
</reference>
<dbReference type="PANTHER" id="PTHR37423">
    <property type="entry name" value="SOLUBLE LYTIC MUREIN TRANSGLYCOSYLASE-RELATED"/>
    <property type="match status" value="1"/>
</dbReference>